<dbReference type="InterPro" id="IPR027478">
    <property type="entry name" value="LdcA_N"/>
</dbReference>
<dbReference type="Pfam" id="PF02016">
    <property type="entry name" value="Peptidase_S66"/>
    <property type="match status" value="1"/>
</dbReference>
<dbReference type="Pfam" id="PF17676">
    <property type="entry name" value="Peptidase_S66C"/>
    <property type="match status" value="1"/>
</dbReference>
<organism evidence="8 9">
    <name type="scientific">Flavobacterium agricola</name>
    <dbReference type="NCBI Taxonomy" id="2870839"/>
    <lineage>
        <taxon>Bacteria</taxon>
        <taxon>Pseudomonadati</taxon>
        <taxon>Bacteroidota</taxon>
        <taxon>Flavobacteriia</taxon>
        <taxon>Flavobacteriales</taxon>
        <taxon>Flavobacteriaceae</taxon>
        <taxon>Flavobacterium</taxon>
    </lineage>
</organism>
<evidence type="ECO:0000313" key="9">
    <source>
        <dbReference type="Proteomes" id="UP001163328"/>
    </source>
</evidence>
<dbReference type="SUPFAM" id="SSF141986">
    <property type="entry name" value="LD-carboxypeptidase A C-terminal domain-like"/>
    <property type="match status" value="1"/>
</dbReference>
<dbReference type="InterPro" id="IPR003507">
    <property type="entry name" value="S66_fam"/>
</dbReference>
<dbReference type="InterPro" id="IPR040921">
    <property type="entry name" value="Peptidase_S66C"/>
</dbReference>
<keyword evidence="3" id="KW-0645">Protease</keyword>
<dbReference type="EMBL" id="CP081495">
    <property type="protein sequence ID" value="UYW00868.1"/>
    <property type="molecule type" value="Genomic_DNA"/>
</dbReference>
<dbReference type="InterPro" id="IPR040449">
    <property type="entry name" value="Peptidase_S66_N"/>
</dbReference>
<sequence length="297" mass="32946">MIIPPYLKKGDTVAIVCTARKFFKEDAQPAIALLESWGLRVKLGKTIGLDYFQLGGTDEQRTADFNEQIQDPEVKAIWVARGGYGTVRIIDLIDFSAFQSDPKWIVGFSDITTLHSHINNLGVATTHAIMPFTVPTAPESVKQTLHDALFGKALTYQIAPHENNVLGEATGELVGGNLSILYSLLGSPSAIQTQNKILFIEDLDEYLYHLDRMMQNLKRNNYFTTCKAIIVGGMTDMHDNQIPYGQNAYEIIGAIAAQYYIPICFDFPAGHVPDNRALIFGQTVNLSIKKDLVTLSF</sequence>
<dbReference type="InterPro" id="IPR027461">
    <property type="entry name" value="Carboxypeptidase_A_C_sf"/>
</dbReference>
<gene>
    <name evidence="8" type="ORF">K5I29_10190</name>
</gene>
<evidence type="ECO:0000256" key="2">
    <source>
        <dbReference type="ARBA" id="ARBA00022645"/>
    </source>
</evidence>
<evidence type="ECO:0000256" key="1">
    <source>
        <dbReference type="ARBA" id="ARBA00010233"/>
    </source>
</evidence>
<evidence type="ECO:0000256" key="3">
    <source>
        <dbReference type="ARBA" id="ARBA00022670"/>
    </source>
</evidence>
<dbReference type="Proteomes" id="UP001163328">
    <property type="component" value="Chromosome"/>
</dbReference>
<evidence type="ECO:0000256" key="4">
    <source>
        <dbReference type="ARBA" id="ARBA00022801"/>
    </source>
</evidence>
<dbReference type="RefSeq" id="WP_264433055.1">
    <property type="nucleotide sequence ID" value="NZ_CP081495.1"/>
</dbReference>
<dbReference type="Gene3D" id="3.50.30.60">
    <property type="entry name" value="LD-carboxypeptidase A C-terminal domain-like"/>
    <property type="match status" value="1"/>
</dbReference>
<keyword evidence="4" id="KW-0378">Hydrolase</keyword>
<proteinExistence type="inferred from homology"/>
<dbReference type="PANTHER" id="PTHR30237">
    <property type="entry name" value="MURAMOYLTETRAPEPTIDE CARBOXYPEPTIDASE"/>
    <property type="match status" value="1"/>
</dbReference>
<reference evidence="8" key="1">
    <citation type="submission" date="2021-08" db="EMBL/GenBank/DDBJ databases">
        <title>Flavobacterium sp. strain CC-SYL302.</title>
        <authorList>
            <person name="Lin S.-Y."/>
            <person name="Lee T.-H."/>
            <person name="Young C.-C."/>
        </authorList>
    </citation>
    <scope>NUCLEOTIDE SEQUENCE</scope>
    <source>
        <strain evidence="8">CC-SYL302</strain>
    </source>
</reference>
<keyword evidence="9" id="KW-1185">Reference proteome</keyword>
<dbReference type="CDD" id="cd07025">
    <property type="entry name" value="Peptidase_S66"/>
    <property type="match status" value="1"/>
</dbReference>
<accession>A0ABY6M0X8</accession>
<dbReference type="SUPFAM" id="SSF52317">
    <property type="entry name" value="Class I glutamine amidotransferase-like"/>
    <property type="match status" value="1"/>
</dbReference>
<protein>
    <submittedName>
        <fullName evidence="8">LD-carboxypeptidase</fullName>
    </submittedName>
</protein>
<evidence type="ECO:0000259" key="6">
    <source>
        <dbReference type="Pfam" id="PF02016"/>
    </source>
</evidence>
<keyword evidence="5" id="KW-0720">Serine protease</keyword>
<dbReference type="Gene3D" id="3.40.50.10740">
    <property type="entry name" value="Class I glutamine amidotransferase-like"/>
    <property type="match status" value="1"/>
</dbReference>
<dbReference type="PIRSF" id="PIRSF028757">
    <property type="entry name" value="LD-carboxypeptidase"/>
    <property type="match status" value="1"/>
</dbReference>
<keyword evidence="2" id="KW-0121">Carboxypeptidase</keyword>
<evidence type="ECO:0000259" key="7">
    <source>
        <dbReference type="Pfam" id="PF17676"/>
    </source>
</evidence>
<feature type="domain" description="LD-carboxypeptidase C-terminal" evidence="7">
    <location>
        <begin position="170"/>
        <end position="286"/>
    </location>
</feature>
<name>A0ABY6M0X8_9FLAO</name>
<dbReference type="PANTHER" id="PTHR30237:SF2">
    <property type="entry name" value="MUREIN TETRAPEPTIDE CARBOXYPEPTIDASE"/>
    <property type="match status" value="1"/>
</dbReference>
<comment type="similarity">
    <text evidence="1">Belongs to the peptidase S66 family.</text>
</comment>
<dbReference type="InterPro" id="IPR029062">
    <property type="entry name" value="Class_I_gatase-like"/>
</dbReference>
<evidence type="ECO:0000313" key="8">
    <source>
        <dbReference type="EMBL" id="UYW00868.1"/>
    </source>
</evidence>
<evidence type="ECO:0000256" key="5">
    <source>
        <dbReference type="ARBA" id="ARBA00022825"/>
    </source>
</evidence>
<feature type="domain" description="LD-carboxypeptidase N-terminal" evidence="6">
    <location>
        <begin position="13"/>
        <end position="128"/>
    </location>
</feature>